<dbReference type="GO" id="GO:0003254">
    <property type="term" value="P:regulation of membrane depolarization"/>
    <property type="evidence" value="ECO:0007669"/>
    <property type="project" value="TreeGrafter"/>
</dbReference>
<feature type="region of interest" description="Disordered" evidence="1">
    <location>
        <begin position="69"/>
        <end position="97"/>
    </location>
</feature>
<accession>A0A7S1A1E4</accession>
<dbReference type="InterPro" id="IPR018490">
    <property type="entry name" value="cNMP-bd_dom_sf"/>
</dbReference>
<feature type="compositionally biased region" description="Polar residues" evidence="1">
    <location>
        <begin position="75"/>
        <end position="97"/>
    </location>
</feature>
<feature type="transmembrane region" description="Helical" evidence="2">
    <location>
        <begin position="421"/>
        <end position="448"/>
    </location>
</feature>
<sequence length="824" mass="92892">MTSSPGASGEFVSALRRVEKAHLESLEAVRSERDSLARQLLTVDRTPSDGEEMITFGQAKSATPAFEPVFEDEGSSTGTVDQLSPKTPYSAQTPSSEHLQRLTEFTKTTEGEKFLVGQVWVADDVVLEKAQKTGTWNRNYIQPKNASKVDVDCTRVRAAEISKSRGSWWVEPPPHDVAFQWFPLMHPYALPRVCWNLPCIALICYDIAYMPVNASFDVPRFLLFSIMDWFIAMFWTADLVFNFFTSFVNGKAVETEPLIAWKKYATTWMVPDIVVVITEWTSRVSEASFSLTFVRFTRALRFIRFIKLLRVWKFSRAFRALEDQVHSNIFLIAARLLKLCTILAVTAHIVACTWYGIGRNARHANGWVTYYTELMEIDASYIPVTESWEGLVFWYFASARWTLAQINGRTDQNTRRNTGELVFTCLVSGGVAVIFMAVFVGAITTTMLEVSALAKQRSARLQLLNEYLEARSISPTLKYRLKMITMTWKSEKDLAWEIEGRVLASLPKQLQHDLQWETRGATVSGHPLLSLFSSKNPRVLRHICYAVMQPVTAMMDEVVFDMGDACSRMLFVQDGATLFSAPTQAGLNATSGTEVEQMEKVTYIAAQGRRIADDEQRISNALKDRFLELMWNSGSHVTRYDGRGSSNIPFFDSVGPSMPSIHARGKSDTGRDSGRSVNAQPLPLEVDSTRDFLPRSTRISEPALWMAHWVNQGRLAAIDDTCFLSLEATELADVLINYPKPRALAVMYAQAYVTEASLRRPFNDVTSLRFFWSKANNDLEDPPDTVISLDNIVISQACEDSDWSSPESSRGVEQGDRSEATQYF</sequence>
<dbReference type="GO" id="GO:0005249">
    <property type="term" value="F:voltage-gated potassium channel activity"/>
    <property type="evidence" value="ECO:0007669"/>
    <property type="project" value="TreeGrafter"/>
</dbReference>
<dbReference type="PANTHER" id="PTHR45689:SF5">
    <property type="entry name" value="I[[H]] CHANNEL, ISOFORM E"/>
    <property type="match status" value="1"/>
</dbReference>
<dbReference type="EMBL" id="HBFQ01019077">
    <property type="protein sequence ID" value="CAD8839013.1"/>
    <property type="molecule type" value="Transcribed_RNA"/>
</dbReference>
<protein>
    <recommendedName>
        <fullName evidence="4">Ion transport domain-containing protein</fullName>
    </recommendedName>
</protein>
<evidence type="ECO:0000256" key="1">
    <source>
        <dbReference type="SAM" id="MobiDB-lite"/>
    </source>
</evidence>
<keyword evidence="2" id="KW-0812">Transmembrane</keyword>
<feature type="compositionally biased region" description="Basic and acidic residues" evidence="1">
    <location>
        <begin position="813"/>
        <end position="824"/>
    </location>
</feature>
<dbReference type="Gene3D" id="2.60.120.10">
    <property type="entry name" value="Jelly Rolls"/>
    <property type="match status" value="1"/>
</dbReference>
<dbReference type="GO" id="GO:0098855">
    <property type="term" value="C:HCN channel complex"/>
    <property type="evidence" value="ECO:0007669"/>
    <property type="project" value="TreeGrafter"/>
</dbReference>
<feature type="transmembrane region" description="Helical" evidence="2">
    <location>
        <begin position="336"/>
        <end position="357"/>
    </location>
</feature>
<evidence type="ECO:0008006" key="4">
    <source>
        <dbReference type="Google" id="ProtNLM"/>
    </source>
</evidence>
<evidence type="ECO:0000256" key="2">
    <source>
        <dbReference type="SAM" id="Phobius"/>
    </source>
</evidence>
<proteinExistence type="predicted"/>
<keyword evidence="2" id="KW-1133">Transmembrane helix</keyword>
<dbReference type="PANTHER" id="PTHR45689">
    <property type="entry name" value="I[[H]] CHANNEL, ISOFORM E"/>
    <property type="match status" value="1"/>
</dbReference>
<dbReference type="SUPFAM" id="SSF51206">
    <property type="entry name" value="cAMP-binding domain-like"/>
    <property type="match status" value="1"/>
</dbReference>
<dbReference type="InterPro" id="IPR014710">
    <property type="entry name" value="RmlC-like_jellyroll"/>
</dbReference>
<keyword evidence="2" id="KW-0472">Membrane</keyword>
<dbReference type="AlphaFoldDB" id="A0A7S1A1E4"/>
<dbReference type="GO" id="GO:0035725">
    <property type="term" value="P:sodium ion transmembrane transport"/>
    <property type="evidence" value="ECO:0007669"/>
    <property type="project" value="TreeGrafter"/>
</dbReference>
<reference evidence="3" key="1">
    <citation type="submission" date="2021-01" db="EMBL/GenBank/DDBJ databases">
        <authorList>
            <person name="Corre E."/>
            <person name="Pelletier E."/>
            <person name="Niang G."/>
            <person name="Scheremetjew M."/>
            <person name="Finn R."/>
            <person name="Kale V."/>
            <person name="Holt S."/>
            <person name="Cochrane G."/>
            <person name="Meng A."/>
            <person name="Brown T."/>
            <person name="Cohen L."/>
        </authorList>
    </citation>
    <scope>NUCLEOTIDE SEQUENCE</scope>
</reference>
<evidence type="ECO:0000313" key="3">
    <source>
        <dbReference type="EMBL" id="CAD8839013.1"/>
    </source>
</evidence>
<dbReference type="Gene3D" id="1.10.287.70">
    <property type="match status" value="1"/>
</dbReference>
<name>A0A7S1A1E4_NOCSC</name>
<organism evidence="3">
    <name type="scientific">Noctiluca scintillans</name>
    <name type="common">Sea sparkle</name>
    <name type="synonym">Red tide dinoflagellate</name>
    <dbReference type="NCBI Taxonomy" id="2966"/>
    <lineage>
        <taxon>Eukaryota</taxon>
        <taxon>Sar</taxon>
        <taxon>Alveolata</taxon>
        <taxon>Dinophyceae</taxon>
        <taxon>Noctilucales</taxon>
        <taxon>Noctilucaceae</taxon>
        <taxon>Noctiluca</taxon>
    </lineage>
</organism>
<feature type="region of interest" description="Disordered" evidence="1">
    <location>
        <begin position="799"/>
        <end position="824"/>
    </location>
</feature>
<dbReference type="SUPFAM" id="SSF81324">
    <property type="entry name" value="Voltage-gated potassium channels"/>
    <property type="match status" value="1"/>
</dbReference>
<dbReference type="InterPro" id="IPR051413">
    <property type="entry name" value="K/Na_HCN_channel"/>
</dbReference>
<gene>
    <name evidence="3" type="ORF">NSCI0253_LOCUS13361</name>
</gene>